<comment type="similarity">
    <text evidence="2">Belongs to the metallo-dependent hydrolases superfamily. Adenosine and AMP deaminases family.</text>
</comment>
<dbReference type="InterPro" id="IPR001365">
    <property type="entry name" value="A_deaminase_dom"/>
</dbReference>
<gene>
    <name evidence="7" type="ORF">ARHIZOSPH14_06580</name>
</gene>
<dbReference type="InterPro" id="IPR032466">
    <property type="entry name" value="Metal_Hydrolase"/>
</dbReference>
<dbReference type="Proteomes" id="UP001144396">
    <property type="component" value="Unassembled WGS sequence"/>
</dbReference>
<dbReference type="RefSeq" id="WP_281882416.1">
    <property type="nucleotide sequence ID" value="NZ_BSDP01000001.1"/>
</dbReference>
<dbReference type="InterPro" id="IPR006330">
    <property type="entry name" value="Ado/ade_deaminase"/>
</dbReference>
<dbReference type="Gene3D" id="3.20.20.140">
    <property type="entry name" value="Metal-dependent hydrolases"/>
    <property type="match status" value="1"/>
</dbReference>
<reference evidence="7" key="1">
    <citation type="submission" date="2022-12" db="EMBL/GenBank/DDBJ databases">
        <title>Reference genome sequencing for broad-spectrum identification of bacterial and archaeal isolates by mass spectrometry.</title>
        <authorList>
            <person name="Sekiguchi Y."/>
            <person name="Tourlousse D.M."/>
        </authorList>
    </citation>
    <scope>NUCLEOTIDE SEQUENCE</scope>
    <source>
        <strain evidence="7">14</strain>
    </source>
</reference>
<keyword evidence="4" id="KW-0378">Hydrolase</keyword>
<evidence type="ECO:0000256" key="4">
    <source>
        <dbReference type="ARBA" id="ARBA00022801"/>
    </source>
</evidence>
<sequence>MALVTGARDLRALPKVHVHVHLDGSYPRDAVAALARRAGVPFQVPESFDTVWEFFDAYGTVPDLVADLDDLAELCRALVRAEAGAGVRYLEPAIEPQLYAPRLGDLETVTRTMLDALRSEADARGIRVGANLTVNTDQDEELADALTDVAVRHASDGVTAFGTAGFEEPAGLHRFARHARRATDAGLQVVAHAGQTGGPDSVREALDVLGATRISHGVLAVGDPDLVARLAEERIVLDVCPVSNVALGVAASLEEHPAVALVEAGVPITLNADDALWFGRGVVDQYAIARERWGFDDARLAEIAGNGTLVGGMNDETRTLYERSLQAWFTAAPG</sequence>
<proteinExistence type="inferred from homology"/>
<dbReference type="NCBIfam" id="TIGR01430">
    <property type="entry name" value="aden_deam"/>
    <property type="match status" value="1"/>
</dbReference>
<evidence type="ECO:0000313" key="8">
    <source>
        <dbReference type="Proteomes" id="UP001144396"/>
    </source>
</evidence>
<feature type="domain" description="Adenosine deaminase" evidence="6">
    <location>
        <begin position="14"/>
        <end position="308"/>
    </location>
</feature>
<name>A0A9W6FNE4_9MICO</name>
<comment type="caution">
    <text evidence="7">The sequence shown here is derived from an EMBL/GenBank/DDBJ whole genome shotgun (WGS) entry which is preliminary data.</text>
</comment>
<dbReference type="PANTHER" id="PTHR43114:SF6">
    <property type="entry name" value="ADENINE DEAMINASE"/>
    <property type="match status" value="1"/>
</dbReference>
<evidence type="ECO:0000256" key="1">
    <source>
        <dbReference type="ARBA" id="ARBA00001947"/>
    </source>
</evidence>
<dbReference type="Pfam" id="PF00962">
    <property type="entry name" value="A_deaminase"/>
    <property type="match status" value="1"/>
</dbReference>
<keyword evidence="3" id="KW-0479">Metal-binding</keyword>
<dbReference type="GO" id="GO:0046872">
    <property type="term" value="F:metal ion binding"/>
    <property type="evidence" value="ECO:0007669"/>
    <property type="project" value="UniProtKB-KW"/>
</dbReference>
<dbReference type="SUPFAM" id="SSF51556">
    <property type="entry name" value="Metallo-dependent hydrolases"/>
    <property type="match status" value="1"/>
</dbReference>
<evidence type="ECO:0000313" key="7">
    <source>
        <dbReference type="EMBL" id="GLI26416.1"/>
    </source>
</evidence>
<dbReference type="GO" id="GO:0019239">
    <property type="term" value="F:deaminase activity"/>
    <property type="evidence" value="ECO:0007669"/>
    <property type="project" value="InterPro"/>
</dbReference>
<evidence type="ECO:0000256" key="5">
    <source>
        <dbReference type="ARBA" id="ARBA00022833"/>
    </source>
</evidence>
<keyword evidence="8" id="KW-1185">Reference proteome</keyword>
<dbReference type="AlphaFoldDB" id="A0A9W6FNE4"/>
<dbReference type="EMBL" id="BSDP01000001">
    <property type="protein sequence ID" value="GLI26416.1"/>
    <property type="molecule type" value="Genomic_DNA"/>
</dbReference>
<evidence type="ECO:0000259" key="6">
    <source>
        <dbReference type="Pfam" id="PF00962"/>
    </source>
</evidence>
<dbReference type="PANTHER" id="PTHR43114">
    <property type="entry name" value="ADENINE DEAMINASE"/>
    <property type="match status" value="1"/>
</dbReference>
<accession>A0A9W6FNE4</accession>
<organism evidence="7 8">
    <name type="scientific">Agromyces rhizosphaerae</name>
    <dbReference type="NCBI Taxonomy" id="88374"/>
    <lineage>
        <taxon>Bacteria</taxon>
        <taxon>Bacillati</taxon>
        <taxon>Actinomycetota</taxon>
        <taxon>Actinomycetes</taxon>
        <taxon>Micrococcales</taxon>
        <taxon>Microbacteriaceae</taxon>
        <taxon>Agromyces</taxon>
    </lineage>
</organism>
<keyword evidence="5" id="KW-0862">Zinc</keyword>
<dbReference type="GO" id="GO:0016814">
    <property type="term" value="F:hydrolase activity, acting on carbon-nitrogen (but not peptide) bonds, in cyclic amidines"/>
    <property type="evidence" value="ECO:0007669"/>
    <property type="project" value="UniProtKB-ARBA"/>
</dbReference>
<comment type="cofactor">
    <cofactor evidence="1">
        <name>Zn(2+)</name>
        <dbReference type="ChEBI" id="CHEBI:29105"/>
    </cofactor>
</comment>
<evidence type="ECO:0000256" key="2">
    <source>
        <dbReference type="ARBA" id="ARBA00006676"/>
    </source>
</evidence>
<protein>
    <submittedName>
        <fullName evidence="7">Adenosine/adenine deaminase</fullName>
    </submittedName>
</protein>
<evidence type="ECO:0000256" key="3">
    <source>
        <dbReference type="ARBA" id="ARBA00022723"/>
    </source>
</evidence>